<dbReference type="InterPro" id="IPR036890">
    <property type="entry name" value="HATPase_C_sf"/>
</dbReference>
<keyword evidence="4" id="KW-0418">Kinase</keyword>
<dbReference type="Pfam" id="PF13581">
    <property type="entry name" value="HATPase_c_2"/>
    <property type="match status" value="1"/>
</dbReference>
<name>A0A1C5IKD6_9ACTN</name>
<protein>
    <submittedName>
        <fullName evidence="4">Anti-sigma regulatory factor (Ser/Thr protein kinase)</fullName>
    </submittedName>
</protein>
<dbReference type="InterPro" id="IPR047718">
    <property type="entry name" value="RsbA-like_anti_sig"/>
</dbReference>
<evidence type="ECO:0000256" key="1">
    <source>
        <dbReference type="ARBA" id="ARBA00022527"/>
    </source>
</evidence>
<reference evidence="4 5" key="1">
    <citation type="submission" date="2016-06" db="EMBL/GenBank/DDBJ databases">
        <authorList>
            <person name="Kjaerup R.B."/>
            <person name="Dalgaard T.S."/>
            <person name="Juul-Madsen H.R."/>
        </authorList>
    </citation>
    <scope>NUCLEOTIDE SEQUENCE [LARGE SCALE GENOMIC DNA]</scope>
    <source>
        <strain evidence="4 5">DSM 45097</strain>
    </source>
</reference>
<dbReference type="PANTHER" id="PTHR35526">
    <property type="entry name" value="ANTI-SIGMA-F FACTOR RSBW-RELATED"/>
    <property type="match status" value="1"/>
</dbReference>
<dbReference type="InterPro" id="IPR050267">
    <property type="entry name" value="Anti-sigma-factor_SerPK"/>
</dbReference>
<evidence type="ECO:0000313" key="5">
    <source>
        <dbReference type="Proteomes" id="UP000198210"/>
    </source>
</evidence>
<dbReference type="Pfam" id="PF14417">
    <property type="entry name" value="MEDS"/>
    <property type="match status" value="1"/>
</dbReference>
<dbReference type="EMBL" id="LT607751">
    <property type="protein sequence ID" value="SCG58765.1"/>
    <property type="molecule type" value="Genomic_DNA"/>
</dbReference>
<gene>
    <name evidence="4" type="ORF">GA0074704_3534</name>
</gene>
<dbReference type="RefSeq" id="WP_088971521.1">
    <property type="nucleotide sequence ID" value="NZ_JBHLYF010000043.1"/>
</dbReference>
<evidence type="ECO:0000259" key="3">
    <source>
        <dbReference type="Pfam" id="PF14417"/>
    </source>
</evidence>
<accession>A0A1C5IKD6</accession>
<dbReference type="Proteomes" id="UP000198210">
    <property type="component" value="Chromosome I"/>
</dbReference>
<dbReference type="GO" id="GO:0004674">
    <property type="term" value="F:protein serine/threonine kinase activity"/>
    <property type="evidence" value="ECO:0007669"/>
    <property type="project" value="UniProtKB-KW"/>
</dbReference>
<dbReference type="PANTHER" id="PTHR35526:SF3">
    <property type="entry name" value="ANTI-SIGMA-F FACTOR RSBW"/>
    <property type="match status" value="1"/>
</dbReference>
<evidence type="ECO:0000259" key="2">
    <source>
        <dbReference type="Pfam" id="PF13581"/>
    </source>
</evidence>
<proteinExistence type="predicted"/>
<keyword evidence="4" id="KW-0808">Transferase</keyword>
<dbReference type="InterPro" id="IPR003594">
    <property type="entry name" value="HATPase_dom"/>
</dbReference>
<sequence>MSARTDVDGLVHEGLLYTTTADLLAGTVPFVEEGLRRDERVMVAAPARTREPLRAALGTAADRVGWADMTQAGRNPGRIIPWVLQAFADRHPGHRVRIIGEPIWATRTAQEYPACAQHEAMINAAFAARPMSILCPYDAVGLSPGALAEARCTHPVLVDRAGRRPSGGYAPDDVVARHNRPLPAPTGPVATLDYGLDTLAQVRRFVTGHAADAGLDPERTDDLLIAVTELATNSVAHGGGSGVLRVWSTDEHLACEIRDAGRLTDPLAGRLAPGHDGVGGRGLVIVHALCDLVLLHTAPAGTAVRLHMRRGTTAR</sequence>
<keyword evidence="1" id="KW-0723">Serine/threonine-protein kinase</keyword>
<dbReference type="AlphaFoldDB" id="A0A1C5IKD6"/>
<dbReference type="InterPro" id="IPR025847">
    <property type="entry name" value="MEDS_domain"/>
</dbReference>
<dbReference type="SUPFAM" id="SSF55874">
    <property type="entry name" value="ATPase domain of HSP90 chaperone/DNA topoisomerase II/histidine kinase"/>
    <property type="match status" value="1"/>
</dbReference>
<evidence type="ECO:0000313" key="4">
    <source>
        <dbReference type="EMBL" id="SCG58765.1"/>
    </source>
</evidence>
<keyword evidence="5" id="KW-1185">Reference proteome</keyword>
<dbReference type="Gene3D" id="3.30.565.10">
    <property type="entry name" value="Histidine kinase-like ATPase, C-terminal domain"/>
    <property type="match status" value="1"/>
</dbReference>
<dbReference type="CDD" id="cd16936">
    <property type="entry name" value="HATPase_RsbW-like"/>
    <property type="match status" value="1"/>
</dbReference>
<feature type="domain" description="Histidine kinase/HSP90-like ATPase" evidence="2">
    <location>
        <begin position="197"/>
        <end position="306"/>
    </location>
</feature>
<feature type="domain" description="MEDS" evidence="3">
    <location>
        <begin position="12"/>
        <end position="155"/>
    </location>
</feature>
<organism evidence="4 5">
    <name type="scientific">Micromonospora siamensis</name>
    <dbReference type="NCBI Taxonomy" id="299152"/>
    <lineage>
        <taxon>Bacteria</taxon>
        <taxon>Bacillati</taxon>
        <taxon>Actinomycetota</taxon>
        <taxon>Actinomycetes</taxon>
        <taxon>Micromonosporales</taxon>
        <taxon>Micromonosporaceae</taxon>
        <taxon>Micromonospora</taxon>
    </lineage>
</organism>
<dbReference type="NCBIfam" id="NF041045">
    <property type="entry name" value="RsbA_anti_sig"/>
    <property type="match status" value="1"/>
</dbReference>